<dbReference type="Proteomes" id="UP001300383">
    <property type="component" value="Unassembled WGS sequence"/>
</dbReference>
<keyword evidence="3" id="KW-1185">Reference proteome</keyword>
<dbReference type="EMBL" id="JASGBQ010000033">
    <property type="protein sequence ID" value="MDI9243411.1"/>
    <property type="molecule type" value="Genomic_DNA"/>
</dbReference>
<protein>
    <submittedName>
        <fullName evidence="2">Uncharacterized protein</fullName>
    </submittedName>
</protein>
<feature type="compositionally biased region" description="Basic and acidic residues" evidence="1">
    <location>
        <begin position="1"/>
        <end position="12"/>
    </location>
</feature>
<sequence length="94" mass="10912">MAAKKSTMERGAHIRTGIKRIQKPNQRRENILPGEELRPELLPVGKNNINHGSHDLGYDNVGLQFFEAVHMIEQKINRPSQQKLQMREFRVINL</sequence>
<comment type="caution">
    <text evidence="2">The sequence shown here is derived from an EMBL/GenBank/DDBJ whole genome shotgun (WGS) entry which is preliminary data.</text>
</comment>
<feature type="region of interest" description="Disordered" evidence="1">
    <location>
        <begin position="1"/>
        <end position="34"/>
    </location>
</feature>
<dbReference type="AlphaFoldDB" id="A0AAP4BE52"/>
<accession>A0AAP4BE52</accession>
<evidence type="ECO:0000256" key="1">
    <source>
        <dbReference type="SAM" id="MobiDB-lite"/>
    </source>
</evidence>
<proteinExistence type="predicted"/>
<organism evidence="2 3">
    <name type="scientific">Fusibacillus kribbianus</name>
    <dbReference type="NCBI Taxonomy" id="3044208"/>
    <lineage>
        <taxon>Bacteria</taxon>
        <taxon>Bacillati</taxon>
        <taxon>Bacillota</taxon>
        <taxon>Clostridia</taxon>
        <taxon>Lachnospirales</taxon>
        <taxon>Lachnospiraceae</taxon>
        <taxon>Fusibacillus</taxon>
    </lineage>
</organism>
<reference evidence="2 3" key="1">
    <citation type="submission" date="2023-05" db="EMBL/GenBank/DDBJ databases">
        <title>[ruminococcus] sp. nov., isolated from a pig farm feces dump.</title>
        <authorList>
            <person name="Chang Y.-H."/>
        </authorList>
    </citation>
    <scope>NUCLEOTIDE SEQUENCE [LARGE SCALE GENOMIC DNA]</scope>
    <source>
        <strain evidence="2 3">YH-rum2234</strain>
    </source>
</reference>
<evidence type="ECO:0000313" key="3">
    <source>
        <dbReference type="Proteomes" id="UP001300383"/>
    </source>
</evidence>
<evidence type="ECO:0000313" key="2">
    <source>
        <dbReference type="EMBL" id="MDI9243411.1"/>
    </source>
</evidence>
<name>A0AAP4BE52_9FIRM</name>
<dbReference type="RefSeq" id="WP_283231835.1">
    <property type="nucleotide sequence ID" value="NZ_JASGBQ010000033.1"/>
</dbReference>
<gene>
    <name evidence="2" type="ORF">QJ036_13235</name>
</gene>